<feature type="transmembrane region" description="Helical" evidence="1">
    <location>
        <begin position="179"/>
        <end position="198"/>
    </location>
</feature>
<accession>A0AAD7FD08</accession>
<dbReference type="AlphaFoldDB" id="A0AAD7FD08"/>
<protein>
    <submittedName>
        <fullName evidence="2">Uncharacterized protein</fullName>
    </submittedName>
</protein>
<evidence type="ECO:0000256" key="1">
    <source>
        <dbReference type="SAM" id="Phobius"/>
    </source>
</evidence>
<keyword evidence="1" id="KW-0812">Transmembrane</keyword>
<keyword evidence="1" id="KW-1133">Transmembrane helix</keyword>
<proteinExistence type="predicted"/>
<keyword evidence="1" id="KW-0472">Membrane</keyword>
<gene>
    <name evidence="2" type="ORF">FB45DRAFT_873044</name>
</gene>
<dbReference type="Proteomes" id="UP001221142">
    <property type="component" value="Unassembled WGS sequence"/>
</dbReference>
<evidence type="ECO:0000313" key="2">
    <source>
        <dbReference type="EMBL" id="KAJ7616586.1"/>
    </source>
</evidence>
<reference evidence="2" key="1">
    <citation type="submission" date="2023-03" db="EMBL/GenBank/DDBJ databases">
        <title>Massive genome expansion in bonnet fungi (Mycena s.s.) driven by repeated elements and novel gene families across ecological guilds.</title>
        <authorList>
            <consortium name="Lawrence Berkeley National Laboratory"/>
            <person name="Harder C.B."/>
            <person name="Miyauchi S."/>
            <person name="Viragh M."/>
            <person name="Kuo A."/>
            <person name="Thoen E."/>
            <person name="Andreopoulos B."/>
            <person name="Lu D."/>
            <person name="Skrede I."/>
            <person name="Drula E."/>
            <person name="Henrissat B."/>
            <person name="Morin E."/>
            <person name="Kohler A."/>
            <person name="Barry K."/>
            <person name="LaButti K."/>
            <person name="Morin E."/>
            <person name="Salamov A."/>
            <person name="Lipzen A."/>
            <person name="Mereny Z."/>
            <person name="Hegedus B."/>
            <person name="Baldrian P."/>
            <person name="Stursova M."/>
            <person name="Weitz H."/>
            <person name="Taylor A."/>
            <person name="Grigoriev I.V."/>
            <person name="Nagy L.G."/>
            <person name="Martin F."/>
            <person name="Kauserud H."/>
        </authorList>
    </citation>
    <scope>NUCLEOTIDE SEQUENCE</scope>
    <source>
        <strain evidence="2">9284</strain>
    </source>
</reference>
<organism evidence="2 3">
    <name type="scientific">Roridomyces roridus</name>
    <dbReference type="NCBI Taxonomy" id="1738132"/>
    <lineage>
        <taxon>Eukaryota</taxon>
        <taxon>Fungi</taxon>
        <taxon>Dikarya</taxon>
        <taxon>Basidiomycota</taxon>
        <taxon>Agaricomycotina</taxon>
        <taxon>Agaricomycetes</taxon>
        <taxon>Agaricomycetidae</taxon>
        <taxon>Agaricales</taxon>
        <taxon>Marasmiineae</taxon>
        <taxon>Mycenaceae</taxon>
        <taxon>Roridomyces</taxon>
    </lineage>
</organism>
<name>A0AAD7FD08_9AGAR</name>
<comment type="caution">
    <text evidence="2">The sequence shown here is derived from an EMBL/GenBank/DDBJ whole genome shotgun (WGS) entry which is preliminary data.</text>
</comment>
<sequence>MLQASTTVAAVFFRNVFGVQGEKALAVFIALRGMIASVEPRSVVIATTFLGTEVPTELAKQGIPLPFGNLFWASNWPTNKSPLPGFIIPLIMTVRKQYRIIRLFVVIGLFILRYREPHVERPFQGTLASIGRILPSCFNSTFCWSFFLHFRETNSFGSVVVAPFLPPANKLGDTPPLPYYLYCLVGISVLAAGVIYWATWRIILPRWLGYVLEPRKVQLQDGTYVIQFLGLDAVPVAPVVRLPSTGKPTRSVGISLVISTAVSVNNGRRRVNGRLKRGITTSALGGHSDAGMRQANAANPCHIKSRRPKREKWVFLIEEESV</sequence>
<keyword evidence="3" id="KW-1185">Reference proteome</keyword>
<evidence type="ECO:0000313" key="3">
    <source>
        <dbReference type="Proteomes" id="UP001221142"/>
    </source>
</evidence>
<dbReference type="EMBL" id="JARKIF010000022">
    <property type="protein sequence ID" value="KAJ7616586.1"/>
    <property type="molecule type" value="Genomic_DNA"/>
</dbReference>